<protein>
    <submittedName>
        <fullName evidence="5">Alpha-amylase</fullName>
    </submittedName>
</protein>
<reference evidence="5 6" key="1">
    <citation type="submission" date="2014-09" db="EMBL/GenBank/DDBJ databases">
        <title>Draft Genome Sequence of Porphyromonas macacae COT-192_OH2859.</title>
        <authorList>
            <person name="Wallis C."/>
            <person name="Deusch O."/>
            <person name="O'Flynn C."/>
            <person name="Davis I."/>
            <person name="Horsfall A."/>
            <person name="Kirkwood N."/>
            <person name="Harris S."/>
            <person name="Eisen J.A."/>
            <person name="Coil D.A."/>
            <person name="Darling A.E."/>
            <person name="Jospin G."/>
            <person name="Alexiev A."/>
        </authorList>
    </citation>
    <scope>NUCLEOTIDE SEQUENCE [LARGE SCALE GENOMIC DNA]</scope>
    <source>
        <strain evidence="6">COT-192 OH2859</strain>
    </source>
</reference>
<dbReference type="Proteomes" id="UP000030103">
    <property type="component" value="Unassembled WGS sequence"/>
</dbReference>
<dbReference type="AlphaFoldDB" id="A0A0A2E318"/>
<evidence type="ECO:0000259" key="4">
    <source>
        <dbReference type="Pfam" id="PF03065"/>
    </source>
</evidence>
<dbReference type="STRING" id="28115.HQ47_07410"/>
<evidence type="ECO:0000313" key="6">
    <source>
        <dbReference type="Proteomes" id="UP000030103"/>
    </source>
</evidence>
<dbReference type="CDD" id="cd10795">
    <property type="entry name" value="GH57N_MJA1_like"/>
    <property type="match status" value="1"/>
</dbReference>
<dbReference type="EMBL" id="JRFA01000023">
    <property type="protein sequence ID" value="KGN73303.1"/>
    <property type="molecule type" value="Genomic_DNA"/>
</dbReference>
<keyword evidence="2" id="KW-0119">Carbohydrate metabolism</keyword>
<evidence type="ECO:0000256" key="3">
    <source>
        <dbReference type="SAM" id="Coils"/>
    </source>
</evidence>
<dbReference type="PANTHER" id="PTHR36306:SF1">
    <property type="entry name" value="ALPHA-AMYLASE-RELATED"/>
    <property type="match status" value="1"/>
</dbReference>
<gene>
    <name evidence="5" type="ORF">HQ47_07410</name>
</gene>
<comment type="caution">
    <text evidence="5">The sequence shown here is derived from an EMBL/GenBank/DDBJ whole genome shotgun (WGS) entry which is preliminary data.</text>
</comment>
<feature type="coiled-coil region" evidence="3">
    <location>
        <begin position="394"/>
        <end position="424"/>
    </location>
</feature>
<comment type="similarity">
    <text evidence="1">Belongs to the glycosyl hydrolase 57 family.</text>
</comment>
<dbReference type="InterPro" id="IPR004300">
    <property type="entry name" value="Glyco_hydro_57_N"/>
</dbReference>
<organism evidence="5 6">
    <name type="scientific">Porphyromonas macacae</name>
    <dbReference type="NCBI Taxonomy" id="28115"/>
    <lineage>
        <taxon>Bacteria</taxon>
        <taxon>Pseudomonadati</taxon>
        <taxon>Bacteroidota</taxon>
        <taxon>Bacteroidia</taxon>
        <taxon>Bacteroidales</taxon>
        <taxon>Porphyromonadaceae</taxon>
        <taxon>Porphyromonas</taxon>
    </lineage>
</organism>
<feature type="domain" description="Glycoside hydrolase family 57 N-terminal" evidence="4">
    <location>
        <begin position="6"/>
        <end position="288"/>
    </location>
</feature>
<accession>A0A0A2E318</accession>
<dbReference type="InterPro" id="IPR011330">
    <property type="entry name" value="Glyco_hydro/deAcase_b/a-brl"/>
</dbReference>
<dbReference type="PANTHER" id="PTHR36306">
    <property type="entry name" value="ALPHA-AMYLASE-RELATED-RELATED"/>
    <property type="match status" value="1"/>
</dbReference>
<dbReference type="eggNOG" id="COG1449">
    <property type="taxonomic scope" value="Bacteria"/>
</dbReference>
<dbReference type="Gene3D" id="3.20.110.20">
    <property type="match status" value="1"/>
</dbReference>
<dbReference type="InterPro" id="IPR052046">
    <property type="entry name" value="GH57_Enzymes"/>
</dbReference>
<dbReference type="Pfam" id="PF03065">
    <property type="entry name" value="Glyco_hydro_57"/>
    <property type="match status" value="1"/>
</dbReference>
<keyword evidence="6" id="KW-1185">Reference proteome</keyword>
<dbReference type="GO" id="GO:0003824">
    <property type="term" value="F:catalytic activity"/>
    <property type="evidence" value="ECO:0007669"/>
    <property type="project" value="InterPro"/>
</dbReference>
<evidence type="ECO:0000313" key="5">
    <source>
        <dbReference type="EMBL" id="KGN73303.1"/>
    </source>
</evidence>
<name>A0A0A2E318_9PORP</name>
<keyword evidence="3" id="KW-0175">Coiled coil</keyword>
<dbReference type="SUPFAM" id="SSF88713">
    <property type="entry name" value="Glycoside hydrolase/deacetylase"/>
    <property type="match status" value="1"/>
</dbReference>
<evidence type="ECO:0000256" key="2">
    <source>
        <dbReference type="ARBA" id="ARBA00023277"/>
    </source>
</evidence>
<sequence>MKQICLYFELHQPFRLKRYRFFDIGNDHYYYDDFQNEDIFLRVAEQSYLPANKMMLELLRKHPDFKVAFSISGLAIEQMEYHKPELIDSFRELAETGRAEFLTTTYAHSISALYDEVEFRNQVKMHRAKIKAVFGVDAKVFHNPELIYSDEIATLVAAEGIQTIVTEGARHILGWKSPNYLYRAASTGKVKLLLRNAGLSDMIGTNFTRYDSPDYPVTADKFLERIKWLPIGEDVVNIFLNYAVLGIDHPAQCGIFEFFKALPDMTYKYDISFATPSEIMKKQKPVDQLSVVYPISWSGEEKSTNDWNGNILQQGVIDKYIKWGERIRMSQDRRLLQEWLYLQSSDHLYYMSTSKKNNPYSPYQSSYDAFNNYMNVLSDFLLRVESQFPSSVENEELNALLLTIQNQNNTIEQLQAEISKLKENSKKQ</sequence>
<dbReference type="GO" id="GO:0005975">
    <property type="term" value="P:carbohydrate metabolic process"/>
    <property type="evidence" value="ECO:0007669"/>
    <property type="project" value="InterPro"/>
</dbReference>
<dbReference type="OrthoDB" id="138256at2"/>
<evidence type="ECO:0000256" key="1">
    <source>
        <dbReference type="ARBA" id="ARBA00006821"/>
    </source>
</evidence>
<proteinExistence type="inferred from homology"/>
<dbReference type="RefSeq" id="WP_036874425.1">
    <property type="nucleotide sequence ID" value="NZ_JBGYTE010000018.1"/>
</dbReference>